<accession>A0ABR1J099</accession>
<comment type="caution">
    <text evidence="2">The sequence shown here is derived from an EMBL/GenBank/DDBJ whole genome shotgun (WGS) entry which is preliminary data.</text>
</comment>
<keyword evidence="3" id="KW-1185">Reference proteome</keyword>
<name>A0ABR1J099_9AGAR</name>
<keyword evidence="1" id="KW-0732">Signal</keyword>
<feature type="chain" id="PRO_5046262263" evidence="1">
    <location>
        <begin position="20"/>
        <end position="139"/>
    </location>
</feature>
<reference evidence="2 3" key="1">
    <citation type="submission" date="2024-01" db="EMBL/GenBank/DDBJ databases">
        <title>A draft genome for the cacao thread blight pathogen Marasmiellus scandens.</title>
        <authorList>
            <person name="Baruah I.K."/>
            <person name="Leung J."/>
            <person name="Bukari Y."/>
            <person name="Amoako-Attah I."/>
            <person name="Meinhardt L.W."/>
            <person name="Bailey B.A."/>
            <person name="Cohen S.P."/>
        </authorList>
    </citation>
    <scope>NUCLEOTIDE SEQUENCE [LARGE SCALE GENOMIC DNA]</scope>
    <source>
        <strain evidence="2 3">GH-19</strain>
    </source>
</reference>
<evidence type="ECO:0000313" key="2">
    <source>
        <dbReference type="EMBL" id="KAK7444282.1"/>
    </source>
</evidence>
<protein>
    <submittedName>
        <fullName evidence="2">Uncharacterized protein</fullName>
    </submittedName>
</protein>
<proteinExistence type="predicted"/>
<dbReference type="EMBL" id="JBANRG010000051">
    <property type="protein sequence ID" value="KAK7444282.1"/>
    <property type="molecule type" value="Genomic_DNA"/>
</dbReference>
<gene>
    <name evidence="2" type="ORF">VKT23_015292</name>
</gene>
<dbReference type="Proteomes" id="UP001498398">
    <property type="component" value="Unassembled WGS sequence"/>
</dbReference>
<feature type="signal peptide" evidence="1">
    <location>
        <begin position="1"/>
        <end position="19"/>
    </location>
</feature>
<sequence>MKLLTTTLSALAMASAVFSQSAHIGFPTDGTSVSAGSSLNVDIIRPDTISSSEEVGVVLGLASCNPRCLAANLSMGRILYNGDFNPQFGNANQPHQNITVQIPSDTPKGAAQLNFAHFFLLGASLSPDLESSSVSITIV</sequence>
<dbReference type="InterPro" id="IPR045469">
    <property type="entry name" value="Nis1"/>
</dbReference>
<evidence type="ECO:0000256" key="1">
    <source>
        <dbReference type="SAM" id="SignalP"/>
    </source>
</evidence>
<evidence type="ECO:0000313" key="3">
    <source>
        <dbReference type="Proteomes" id="UP001498398"/>
    </source>
</evidence>
<organism evidence="2 3">
    <name type="scientific">Marasmiellus scandens</name>
    <dbReference type="NCBI Taxonomy" id="2682957"/>
    <lineage>
        <taxon>Eukaryota</taxon>
        <taxon>Fungi</taxon>
        <taxon>Dikarya</taxon>
        <taxon>Basidiomycota</taxon>
        <taxon>Agaricomycotina</taxon>
        <taxon>Agaricomycetes</taxon>
        <taxon>Agaricomycetidae</taxon>
        <taxon>Agaricales</taxon>
        <taxon>Marasmiineae</taxon>
        <taxon>Omphalotaceae</taxon>
        <taxon>Marasmiellus</taxon>
    </lineage>
</organism>
<dbReference type="Pfam" id="PF19271">
    <property type="entry name" value="Nis1"/>
    <property type="match status" value="1"/>
</dbReference>